<gene>
    <name evidence="1" type="ORF">NITMOv2_0440</name>
</gene>
<dbReference type="AlphaFoldDB" id="A0A0K2G7C1"/>
<accession>A0A0K2G7C1</accession>
<evidence type="ECO:0000313" key="2">
    <source>
        <dbReference type="Proteomes" id="UP000069205"/>
    </source>
</evidence>
<sequence length="78" mass="8971">MSQLSTTGARGMNERIRLERLCSRDGLEAARQWAQWAAGLYRQSLSDPMHYASQPDWRPLFERSLRELTLFAESGILS</sequence>
<dbReference type="STRING" id="42253.NITMOv2_0440"/>
<dbReference type="PATRIC" id="fig|42253.5.peg.431"/>
<reference evidence="1 2" key="1">
    <citation type="journal article" date="2015" name="Proc. Natl. Acad. Sci. U.S.A.">
        <title>Expanded metabolic versatility of ubiquitous nitrite-oxidizing bacteria from the genus Nitrospira.</title>
        <authorList>
            <person name="Koch H."/>
            <person name="Lucker S."/>
            <person name="Albertsen M."/>
            <person name="Kitzinger K."/>
            <person name="Herbold C."/>
            <person name="Spieck E."/>
            <person name="Nielsen P.H."/>
            <person name="Wagner M."/>
            <person name="Daims H."/>
        </authorList>
    </citation>
    <scope>NUCLEOTIDE SEQUENCE [LARGE SCALE GENOMIC DNA]</scope>
    <source>
        <strain evidence="1 2">NSP M-1</strain>
    </source>
</reference>
<keyword evidence="2" id="KW-1185">Reference proteome</keyword>
<dbReference type="EMBL" id="CP011801">
    <property type="protein sequence ID" value="ALA56876.1"/>
    <property type="molecule type" value="Genomic_DNA"/>
</dbReference>
<dbReference type="KEGG" id="nmv:NITMOv2_0440"/>
<name>A0A0K2G7C1_NITMO</name>
<organism evidence="1 2">
    <name type="scientific">Nitrospira moscoviensis</name>
    <dbReference type="NCBI Taxonomy" id="42253"/>
    <lineage>
        <taxon>Bacteria</taxon>
        <taxon>Pseudomonadati</taxon>
        <taxon>Nitrospirota</taxon>
        <taxon>Nitrospiria</taxon>
        <taxon>Nitrospirales</taxon>
        <taxon>Nitrospiraceae</taxon>
        <taxon>Nitrospira</taxon>
    </lineage>
</organism>
<proteinExistence type="predicted"/>
<protein>
    <submittedName>
        <fullName evidence="1">Uncharacterized protein</fullName>
    </submittedName>
</protein>
<dbReference type="Proteomes" id="UP000069205">
    <property type="component" value="Chromosome"/>
</dbReference>
<evidence type="ECO:0000313" key="1">
    <source>
        <dbReference type="EMBL" id="ALA56876.1"/>
    </source>
</evidence>